<dbReference type="PANTHER" id="PTHR30087">
    <property type="entry name" value="INNER MEMBRANE PROTEIN"/>
    <property type="match status" value="1"/>
</dbReference>
<dbReference type="PANTHER" id="PTHR30087:SF0">
    <property type="entry name" value="INNER MEMBRANE PROTEIN"/>
    <property type="match status" value="1"/>
</dbReference>
<dbReference type="Pfam" id="PF08349">
    <property type="entry name" value="DUF1722"/>
    <property type="match status" value="1"/>
</dbReference>
<evidence type="ECO:0000313" key="2">
    <source>
        <dbReference type="EMBL" id="MDM5263600.1"/>
    </source>
</evidence>
<comment type="caution">
    <text evidence="2">The sequence shown here is derived from an EMBL/GenBank/DDBJ whole genome shotgun (WGS) entry which is preliminary data.</text>
</comment>
<dbReference type="Proteomes" id="UP001169066">
    <property type="component" value="Unassembled WGS sequence"/>
</dbReference>
<dbReference type="RefSeq" id="WP_289401589.1">
    <property type="nucleotide sequence ID" value="NZ_JAQIBC010000002.1"/>
</dbReference>
<name>A0ABT7QRF0_9BACT</name>
<evidence type="ECO:0000313" key="3">
    <source>
        <dbReference type="Proteomes" id="UP001169066"/>
    </source>
</evidence>
<dbReference type="InterPro" id="IPR013560">
    <property type="entry name" value="DUF1722"/>
</dbReference>
<keyword evidence="3" id="KW-1185">Reference proteome</keyword>
<sequence length="316" mass="36416">MKIAVSGCLLGEEIRYSGGHSHDRFVTQSLGKYAQFVSFCPEHLAFGTPRSTIRLVEDENEGYYVQSSDGEVDVTEKLLDTNNLELQKIQNEPIRGIIFKSKSPSCGLGSAMVYRSNGYSKEKDDGLFVKMCKEHFPLLPMEEEGRLNDPWLRENFIMQLFAYDDFENFKASNPTMKTLVSFHQSYKFMLQAKNEMMYRELGQIVGNHEGLPFDEIFRQYEILFKTAIAQKSSIGKNRNVLEHMAGFVKDKVNQVEKEMLHEQIHDYANKIVPLIAPLSRLHMFAKAYNVEYLLDQKFLHPYPKELALRSDIKSGK</sequence>
<feature type="domain" description="DUF1722" evidence="1">
    <location>
        <begin position="187"/>
        <end position="303"/>
    </location>
</feature>
<gene>
    <name evidence="2" type="ORF">PF327_05255</name>
</gene>
<proteinExistence type="predicted"/>
<dbReference type="InterPro" id="IPR007553">
    <property type="entry name" value="2-thiour_desulf"/>
</dbReference>
<evidence type="ECO:0000259" key="1">
    <source>
        <dbReference type="Pfam" id="PF08349"/>
    </source>
</evidence>
<dbReference type="Pfam" id="PF04463">
    <property type="entry name" value="2-thiour_desulf"/>
    <property type="match status" value="1"/>
</dbReference>
<protein>
    <submittedName>
        <fullName evidence="2">DUF523 and DUF1722 domain-containing protein</fullName>
    </submittedName>
</protein>
<organism evidence="2 3">
    <name type="scientific">Sulfurovum xiamenensis</name>
    <dbReference type="NCBI Taxonomy" id="3019066"/>
    <lineage>
        <taxon>Bacteria</taxon>
        <taxon>Pseudomonadati</taxon>
        <taxon>Campylobacterota</taxon>
        <taxon>Epsilonproteobacteria</taxon>
        <taxon>Campylobacterales</taxon>
        <taxon>Sulfurovaceae</taxon>
        <taxon>Sulfurovum</taxon>
    </lineage>
</organism>
<dbReference type="EMBL" id="JAQIBC010000002">
    <property type="protein sequence ID" value="MDM5263600.1"/>
    <property type="molecule type" value="Genomic_DNA"/>
</dbReference>
<accession>A0ABT7QRF0</accession>
<reference evidence="2" key="1">
    <citation type="submission" date="2023-01" db="EMBL/GenBank/DDBJ databases">
        <title>Sulfurovum sp. XTW-4 genome assembly.</title>
        <authorList>
            <person name="Wang J."/>
        </authorList>
    </citation>
    <scope>NUCLEOTIDE SEQUENCE</scope>
    <source>
        <strain evidence="2">XTW-4</strain>
    </source>
</reference>